<feature type="region of interest" description="Disordered" evidence="6">
    <location>
        <begin position="558"/>
        <end position="604"/>
    </location>
</feature>
<dbReference type="PANTHER" id="PTHR11787:SF4">
    <property type="entry name" value="CHM, RAB ESCORT PROTEIN 1"/>
    <property type="match status" value="1"/>
</dbReference>
<dbReference type="InterPro" id="IPR018203">
    <property type="entry name" value="GDP_dissociation_inhibitor"/>
</dbReference>
<dbReference type="eggNOG" id="KOG4405">
    <property type="taxonomic scope" value="Eukaryota"/>
</dbReference>
<reference evidence="7" key="2">
    <citation type="submission" date="2015-02" db="UniProtKB">
        <authorList>
            <consortium name="EnsemblMetazoa"/>
        </authorList>
    </citation>
    <scope>IDENTIFICATION</scope>
</reference>
<feature type="compositionally biased region" description="Basic and acidic residues" evidence="6">
    <location>
        <begin position="587"/>
        <end position="604"/>
    </location>
</feature>
<feature type="compositionally biased region" description="Basic and acidic residues" evidence="6">
    <location>
        <begin position="136"/>
        <end position="148"/>
    </location>
</feature>
<dbReference type="SUPFAM" id="SSF54373">
    <property type="entry name" value="FAD-linked reductases, C-terminal domain"/>
    <property type="match status" value="1"/>
</dbReference>
<protein>
    <recommendedName>
        <fullName evidence="5">Rab proteins geranylgeranyltransferase component A</fullName>
    </recommendedName>
</protein>
<evidence type="ECO:0000256" key="4">
    <source>
        <dbReference type="ARBA" id="ARBA00022490"/>
    </source>
</evidence>
<dbReference type="InterPro" id="IPR001738">
    <property type="entry name" value="Rab_escort"/>
</dbReference>
<reference evidence="8" key="1">
    <citation type="submission" date="2011-05" db="EMBL/GenBank/DDBJ databases">
        <authorList>
            <person name="Richards S.R."/>
            <person name="Qu J."/>
            <person name="Jiang H."/>
            <person name="Jhangiani S.N."/>
            <person name="Agravi P."/>
            <person name="Goodspeed R."/>
            <person name="Gross S."/>
            <person name="Mandapat C."/>
            <person name="Jackson L."/>
            <person name="Mathew T."/>
            <person name="Pu L."/>
            <person name="Thornton R."/>
            <person name="Saada N."/>
            <person name="Wilczek-Boney K.B."/>
            <person name="Lee S."/>
            <person name="Kovar C."/>
            <person name="Wu Y."/>
            <person name="Scherer S.E."/>
            <person name="Worley K.C."/>
            <person name="Muzny D.M."/>
            <person name="Gibbs R."/>
        </authorList>
    </citation>
    <scope>NUCLEOTIDE SEQUENCE</scope>
    <source>
        <strain evidence="8">Brora</strain>
    </source>
</reference>
<comment type="similarity">
    <text evidence="2 5">Belongs to the Rab GDI family.</text>
</comment>
<dbReference type="Gene3D" id="3.30.519.10">
    <property type="entry name" value="Guanine Nucleotide Dissociation Inhibitor, domain 2"/>
    <property type="match status" value="1"/>
</dbReference>
<keyword evidence="8" id="KW-1185">Reference proteome</keyword>
<dbReference type="GO" id="GO:0007264">
    <property type="term" value="P:small GTPase-mediated signal transduction"/>
    <property type="evidence" value="ECO:0007669"/>
    <property type="project" value="UniProtKB-UniRule"/>
</dbReference>
<dbReference type="GO" id="GO:0005096">
    <property type="term" value="F:GTPase activator activity"/>
    <property type="evidence" value="ECO:0007669"/>
    <property type="project" value="UniProtKB-UniRule"/>
</dbReference>
<dbReference type="EMBL" id="JH431846">
    <property type="status" value="NOT_ANNOTATED_CDS"/>
    <property type="molecule type" value="Genomic_DNA"/>
</dbReference>
<comment type="subcellular location">
    <subcellularLocation>
        <location evidence="1 5">Cytoplasm</location>
    </subcellularLocation>
</comment>
<dbReference type="GO" id="GO:0005829">
    <property type="term" value="C:cytosol"/>
    <property type="evidence" value="ECO:0007669"/>
    <property type="project" value="TreeGrafter"/>
</dbReference>
<keyword evidence="4 5" id="KW-0963">Cytoplasm</keyword>
<dbReference type="Gene3D" id="1.10.405.10">
    <property type="entry name" value="Guanine Nucleotide Dissociation Inhibitor, domain 1"/>
    <property type="match status" value="1"/>
</dbReference>
<dbReference type="GO" id="GO:0005092">
    <property type="term" value="F:GDP-dissociation inhibitor activity"/>
    <property type="evidence" value="ECO:0007669"/>
    <property type="project" value="InterPro"/>
</dbReference>
<dbReference type="EnsemblMetazoa" id="SMAR008587-RA">
    <property type="protein sequence ID" value="SMAR008587-PA"/>
    <property type="gene ID" value="SMAR008587"/>
</dbReference>
<dbReference type="Pfam" id="PF00996">
    <property type="entry name" value="GDI"/>
    <property type="match status" value="2"/>
</dbReference>
<dbReference type="OMA" id="EHYVLHA"/>
<feature type="compositionally biased region" description="Acidic residues" evidence="6">
    <location>
        <begin position="562"/>
        <end position="571"/>
    </location>
</feature>
<dbReference type="HOGENOM" id="CLU_021695_4_1_1"/>
<dbReference type="Gene3D" id="3.50.50.60">
    <property type="entry name" value="FAD/NAD(P)-binding domain"/>
    <property type="match status" value="2"/>
</dbReference>
<evidence type="ECO:0000256" key="5">
    <source>
        <dbReference type="PIRNR" id="PIRNR016550"/>
    </source>
</evidence>
<accession>T1J4P5</accession>
<sequence>MDDDLASDYDVVVLGTGMPESILAAAAARNGKSVLHLDRREYYGNDWASFNLHGIRKWIHSDNFQCISQIDEKDCQSFLSEGETALTLSDEFNFLSNVKEKILIKECIPEETEEEISALDLGEMTVVAENEKALESDEKLTDEIKPEPESEPSSSTKTPTIEKTPIPKSEFKHWKDLESNSRKFNLDLAPKVLFSRGSLVNLLISSNIARYAEFKCVTRVLTYLNGKLEQVPCSRADVFSTRDVTIVEKRMLMKLLTFCMEYEQHPDEYRDFENKSFAEFLKARKLTPNVEHYVLHAIAMVEKDAPTIDGLSAVQRFLKSLGRYGNTPFLWPLYGSGELPQCFCRLCAVFGGVYCLKRSAEALILDDSGTITGIISRNKRINCKRVIMQSSYFLSQIPEKKIKERKISRAIFITDKSILKTEKEQVTLLRLPAGGAIKCAINVLELCPSSMACPLGLHVVHMTCNQTVSAEEDLKFALEILFETGHYGDCETETRKPKILWALYFNRCEIIPDSMKNECTTGITLTSGPGSDFDFDSAVSEAKLLFLEMFPEEEFLPRAPDPDEIILDSDENNSTVDLPMEENQDLSTEKDETNEKTTEIEDEL</sequence>
<dbReference type="PRINTS" id="PR00891">
    <property type="entry name" value="RABGDIREP"/>
</dbReference>
<dbReference type="PANTHER" id="PTHR11787">
    <property type="entry name" value="RAB GDP-DISSOCIATION INHIBITOR"/>
    <property type="match status" value="1"/>
</dbReference>
<proteinExistence type="inferred from homology"/>
<dbReference type="GO" id="GO:0005968">
    <property type="term" value="C:Rab-protein geranylgeranyltransferase complex"/>
    <property type="evidence" value="ECO:0007669"/>
    <property type="project" value="UniProtKB-UniRule"/>
</dbReference>
<evidence type="ECO:0000256" key="6">
    <source>
        <dbReference type="SAM" id="MobiDB-lite"/>
    </source>
</evidence>
<dbReference type="STRING" id="126957.T1J4P5"/>
<name>T1J4P5_STRMM</name>
<dbReference type="InterPro" id="IPR036188">
    <property type="entry name" value="FAD/NAD-bd_sf"/>
</dbReference>
<comment type="function">
    <text evidence="5">Substrate-binding subunit (component A) of the Rab geranylgeranyltransferase (GGTase) complex. Binds unprenylated Rab proteins and presents the substrate peptide to the catalytic component B. The component A is thought to be regenerated by transferring its prenylated Rab back to the donor membrane.</text>
</comment>
<dbReference type="SUPFAM" id="SSF51905">
    <property type="entry name" value="FAD/NAD(P)-binding domain"/>
    <property type="match status" value="1"/>
</dbReference>
<dbReference type="PRINTS" id="PR00893">
    <property type="entry name" value="RABESCORT"/>
</dbReference>
<keyword evidence="3 5" id="KW-0343">GTPase activation</keyword>
<feature type="compositionally biased region" description="Low complexity" evidence="6">
    <location>
        <begin position="151"/>
        <end position="164"/>
    </location>
</feature>
<dbReference type="AlphaFoldDB" id="T1J4P5"/>
<dbReference type="GO" id="GO:0006886">
    <property type="term" value="P:intracellular protein transport"/>
    <property type="evidence" value="ECO:0007669"/>
    <property type="project" value="InterPro"/>
</dbReference>
<dbReference type="PIRSF" id="PIRSF016550">
    <property type="entry name" value="Rab_ger_ger_transf_A_euk"/>
    <property type="match status" value="1"/>
</dbReference>
<feature type="region of interest" description="Disordered" evidence="6">
    <location>
        <begin position="136"/>
        <end position="164"/>
    </location>
</feature>
<evidence type="ECO:0000256" key="3">
    <source>
        <dbReference type="ARBA" id="ARBA00022468"/>
    </source>
</evidence>
<dbReference type="Proteomes" id="UP000014500">
    <property type="component" value="Unassembled WGS sequence"/>
</dbReference>
<organism evidence="7 8">
    <name type="scientific">Strigamia maritima</name>
    <name type="common">European centipede</name>
    <name type="synonym">Geophilus maritimus</name>
    <dbReference type="NCBI Taxonomy" id="126957"/>
    <lineage>
        <taxon>Eukaryota</taxon>
        <taxon>Metazoa</taxon>
        <taxon>Ecdysozoa</taxon>
        <taxon>Arthropoda</taxon>
        <taxon>Myriapoda</taxon>
        <taxon>Chilopoda</taxon>
        <taxon>Pleurostigmophora</taxon>
        <taxon>Geophilomorpha</taxon>
        <taxon>Linotaeniidae</taxon>
        <taxon>Strigamia</taxon>
    </lineage>
</organism>
<dbReference type="GO" id="GO:0016192">
    <property type="term" value="P:vesicle-mediated transport"/>
    <property type="evidence" value="ECO:0007669"/>
    <property type="project" value="TreeGrafter"/>
</dbReference>
<dbReference type="GO" id="GO:0005634">
    <property type="term" value="C:nucleus"/>
    <property type="evidence" value="ECO:0007669"/>
    <property type="project" value="TreeGrafter"/>
</dbReference>
<dbReference type="FunFam" id="1.10.405.10:FF:000003">
    <property type="entry name" value="Rab proteins geranylgeranyltransferase component A"/>
    <property type="match status" value="1"/>
</dbReference>
<evidence type="ECO:0000256" key="1">
    <source>
        <dbReference type="ARBA" id="ARBA00004496"/>
    </source>
</evidence>
<evidence type="ECO:0000313" key="7">
    <source>
        <dbReference type="EnsemblMetazoa" id="SMAR008587-PA"/>
    </source>
</evidence>
<evidence type="ECO:0000313" key="8">
    <source>
        <dbReference type="Proteomes" id="UP000014500"/>
    </source>
</evidence>
<evidence type="ECO:0000256" key="2">
    <source>
        <dbReference type="ARBA" id="ARBA00005593"/>
    </source>
</evidence>
<dbReference type="PhylomeDB" id="T1J4P5"/>